<dbReference type="VEuPathDB" id="FungiDB:MAN_07671"/>
<evidence type="ECO:0000313" key="2">
    <source>
        <dbReference type="Proteomes" id="UP000031186"/>
    </source>
</evidence>
<evidence type="ECO:0000313" key="1">
    <source>
        <dbReference type="EMBL" id="KID63470.1"/>
    </source>
</evidence>
<proteinExistence type="predicted"/>
<gene>
    <name evidence="1" type="ORF">MAN_07671</name>
</gene>
<feature type="non-terminal residue" evidence="1">
    <location>
        <position position="1"/>
    </location>
</feature>
<accession>A0A0B4EN26</accession>
<dbReference type="AlphaFoldDB" id="A0A0B4EN26"/>
<dbReference type="EMBL" id="AZNF01000010">
    <property type="protein sequence ID" value="KID63470.1"/>
    <property type="molecule type" value="Genomic_DNA"/>
</dbReference>
<dbReference type="Proteomes" id="UP000031186">
    <property type="component" value="Unassembled WGS sequence"/>
</dbReference>
<reference evidence="1 2" key="1">
    <citation type="journal article" date="2014" name="Proc. Natl. Acad. Sci. U.S.A.">
        <title>Trajectory and genomic determinants of fungal-pathogen speciation and host adaptation.</title>
        <authorList>
            <person name="Hu X."/>
            <person name="Xiao G."/>
            <person name="Zheng P."/>
            <person name="Shang Y."/>
            <person name="Su Y."/>
            <person name="Zhang X."/>
            <person name="Liu X."/>
            <person name="Zhan S."/>
            <person name="St Leger R.J."/>
            <person name="Wang C."/>
        </authorList>
    </citation>
    <scope>NUCLEOTIDE SEQUENCE [LARGE SCALE GENOMIC DNA]</scope>
    <source>
        <strain evidence="1 2">ARSEF 549</strain>
    </source>
</reference>
<dbReference type="HOGENOM" id="CLU_715876_0_0_1"/>
<name>A0A0B4EN26_METAF</name>
<comment type="caution">
    <text evidence="1">The sequence shown here is derived from an EMBL/GenBank/DDBJ whole genome shotgun (WGS) entry which is preliminary data.</text>
</comment>
<keyword evidence="2" id="KW-1185">Reference proteome</keyword>
<dbReference type="OrthoDB" id="5103079at2759"/>
<sequence length="381" mass="43435">MASLQCEDARHADLPQKQKSELVLNYWPAGDHDRGASTSGINCLIVLLKRIYAALLDPPMLNSKRSQIEDLKKMMEADNPFMAHAWLVFGPSSDGVGAALIRLTDGVWGKELKEIAHKDLHFENLVAHARMNTTLWSMPRFNLMLEHLWWQQDTRQWRQLQHETTPTEVKDYFAKWNPTPTPGSLCLGAFPGMSLDVEVNKLFGEFSVGNFTVLVRPDAPVFFYATFTVKDVGEEKLDFNAFRRFTLETGQLINVDGVMRWQRTGRAGQMPYNLMAIVKYRDTADGSDSIRIYDDFGSNSIPIGKLPDYASPDWKMADMKNGDTFLAMFVYSRMPPKTRPPFPEVFMKRNLDGYLANYQVFSSLINGGQEEKRDRDAGNRQ</sequence>
<protein>
    <submittedName>
        <fullName evidence="1">Uncharacterized protein</fullName>
    </submittedName>
</protein>
<organism evidence="1 2">
    <name type="scientific">Metarhizium anisopliae (strain ARSEF 549)</name>
    <dbReference type="NCBI Taxonomy" id="3151832"/>
    <lineage>
        <taxon>Eukaryota</taxon>
        <taxon>Fungi</taxon>
        <taxon>Dikarya</taxon>
        <taxon>Ascomycota</taxon>
        <taxon>Pezizomycotina</taxon>
        <taxon>Sordariomycetes</taxon>
        <taxon>Hypocreomycetidae</taxon>
        <taxon>Hypocreales</taxon>
        <taxon>Clavicipitaceae</taxon>
        <taxon>Metarhizium</taxon>
    </lineage>
</organism>